<feature type="region of interest" description="Disordered" evidence="1">
    <location>
        <begin position="1"/>
        <end position="26"/>
    </location>
</feature>
<gene>
    <name evidence="2" type="ORF">SAMN05421771_3375</name>
</gene>
<keyword evidence="3" id="KW-1185">Reference proteome</keyword>
<accession>A0A1I6MRD5</accession>
<dbReference type="RefSeq" id="WP_089840857.1">
    <property type="nucleotide sequence ID" value="NZ_FOZL01000001.1"/>
</dbReference>
<protein>
    <recommendedName>
        <fullName evidence="4">Decaheme-associated outer membrane protein, MtrB/PioB family</fullName>
    </recommendedName>
</protein>
<name>A0A1I6MRD5_9BACT</name>
<dbReference type="AlphaFoldDB" id="A0A1I6MRD5"/>
<dbReference type="Proteomes" id="UP000199024">
    <property type="component" value="Unassembled WGS sequence"/>
</dbReference>
<evidence type="ECO:0000313" key="3">
    <source>
        <dbReference type="Proteomes" id="UP000199024"/>
    </source>
</evidence>
<organism evidence="2 3">
    <name type="scientific">Granulicella pectinivorans</name>
    <dbReference type="NCBI Taxonomy" id="474950"/>
    <lineage>
        <taxon>Bacteria</taxon>
        <taxon>Pseudomonadati</taxon>
        <taxon>Acidobacteriota</taxon>
        <taxon>Terriglobia</taxon>
        <taxon>Terriglobales</taxon>
        <taxon>Acidobacteriaceae</taxon>
        <taxon>Granulicella</taxon>
    </lineage>
</organism>
<sequence>MLVAQTAVPPAMQSPVPLVSKDASPPTPSDNVRFGYIIHQTIESGGHIASTSGSGAMYDTLVNLQTGPRMMNYTLDLRAVDSHHVRLFDRLATDSFGYGGDPNSVTTLNFSRGKMYDFRGSFRRSRQYFDYNLLGNPLIPPTSSPYVPLNQSPILFNTVRRNTDLNLTLAPLSRFSVRLAYNHNVSQGPSYSAVHEGGEGQLMQLWRNGTDTWNLGLDYKLDPHTTLSYDQFVMHYKGDTSWQLTGLNYKLSNGTPVALGIDLSSVWAAPCAAPFATSGTVNPACNAFLAYNRSAPTRTLAPTEQMRFQSASVPQLSFNGRVLYSASTSNLNNYNEFFNGFLSRTSLRQSIVTGSARARRINVDGDLSVTWQIAPKISATNLFDFSDFRVPGTNSLTETDYAGTTMLAAPGIATATTTPSYQALNQKTKTDTFVVAWDVKPRARLTAGYRYRSRIITTSGGDFIPIHEDWGLFGAALRPTPQLRINFNLEAMYADRSYTRISPRQLQHYIVRTTYKPRSWLVFAGTMNLRESRNNVQTVNHLEHNRDFSLGSSISKSERWSLDLNYSYNDVYSSTLECYASTPAPPTAGVAPAVCVTAATPFRSTGYYNAPTHFASLGLMMMPAKRAHLNAGYRVTAVNGTVDNINIREVPGSLQSQFYTPYAGLSIDMAPNWLWKGDYNYYGYGEAGPTGPTLPRSFHGNVTTMAVRYAF</sequence>
<dbReference type="OrthoDB" id="104098at2"/>
<evidence type="ECO:0000313" key="2">
    <source>
        <dbReference type="EMBL" id="SFS18194.1"/>
    </source>
</evidence>
<proteinExistence type="predicted"/>
<reference evidence="2 3" key="1">
    <citation type="submission" date="2016-10" db="EMBL/GenBank/DDBJ databases">
        <authorList>
            <person name="de Groot N.N."/>
        </authorList>
    </citation>
    <scope>NUCLEOTIDE SEQUENCE [LARGE SCALE GENOMIC DNA]</scope>
    <source>
        <strain evidence="2 3">DSM 21001</strain>
    </source>
</reference>
<evidence type="ECO:0008006" key="4">
    <source>
        <dbReference type="Google" id="ProtNLM"/>
    </source>
</evidence>
<dbReference type="EMBL" id="FOZL01000001">
    <property type="protein sequence ID" value="SFS18194.1"/>
    <property type="molecule type" value="Genomic_DNA"/>
</dbReference>
<evidence type="ECO:0000256" key="1">
    <source>
        <dbReference type="SAM" id="MobiDB-lite"/>
    </source>
</evidence>